<dbReference type="AlphaFoldDB" id="A0A1L9STD6"/>
<keyword evidence="3" id="KW-1185">Reference proteome</keyword>
<evidence type="ECO:0000313" key="3">
    <source>
        <dbReference type="Proteomes" id="UP000184188"/>
    </source>
</evidence>
<feature type="region of interest" description="Disordered" evidence="1">
    <location>
        <begin position="356"/>
        <end position="393"/>
    </location>
</feature>
<accession>A0A1L9STD6</accession>
<proteinExistence type="predicted"/>
<dbReference type="RefSeq" id="XP_022584969.1">
    <property type="nucleotide sequence ID" value="XM_022721057.1"/>
</dbReference>
<sequence length="517" mass="56930">MESSGNAAETAISALKARNLPIKRDEIEAAFSRGTTESYSHDQWVAEHLTGETLLSQEELQLYSKLEASGTLQTLLQNVSVDAVPVFQDRHIQDAIGSLRDSSVAIQKQTETLTLLSDALDKNLRVECERGQRRSRNTVSVRKTHESARQAIDVASGHLSHELGTKLANEVDTAAAEGKKMLASVTARLKEDDRTLAALEESLAVTRSAEGSIAAEQVDELCSALAEFLGEEIRGRLDRLYLEATQDSNSDAGHTVTDMETIVAALEEELDSLYPEIDVLASMATKQQFGEPIIQRLQQQDSRMRLVSHQRLERGLEAVMQMTATIADMTERLEVRESSYKTTQALLASYQSEIEVPKPKNKRSRRETMLRRSAGPSSLLLSSPMKGSSHGEDMPALESLLRRLGIPSEAAVQSQTQQAVLSDQKAHMLDGQHHFAVAADAPLAAELHATDCASQLLHSALHADSQFQASLSSRDQASRLAGLEKELGTLRRGMEGLKLDALYQDDRQHGRFIERWT</sequence>
<evidence type="ECO:0008006" key="4">
    <source>
        <dbReference type="Google" id="ProtNLM"/>
    </source>
</evidence>
<feature type="compositionally biased region" description="Low complexity" evidence="1">
    <location>
        <begin position="371"/>
        <end position="388"/>
    </location>
</feature>
<dbReference type="STRING" id="1073090.A0A1L9STD6"/>
<name>A0A1L9STD6_9EURO</name>
<reference evidence="3" key="1">
    <citation type="journal article" date="2017" name="Genome Biol.">
        <title>Comparative genomics reveals high biological diversity and specific adaptations in the industrially and medically important fungal genus Aspergillus.</title>
        <authorList>
            <person name="de Vries R.P."/>
            <person name="Riley R."/>
            <person name="Wiebenga A."/>
            <person name="Aguilar-Osorio G."/>
            <person name="Amillis S."/>
            <person name="Uchima C.A."/>
            <person name="Anderluh G."/>
            <person name="Asadollahi M."/>
            <person name="Askin M."/>
            <person name="Barry K."/>
            <person name="Battaglia E."/>
            <person name="Bayram O."/>
            <person name="Benocci T."/>
            <person name="Braus-Stromeyer S.A."/>
            <person name="Caldana C."/>
            <person name="Canovas D."/>
            <person name="Cerqueira G.C."/>
            <person name="Chen F."/>
            <person name="Chen W."/>
            <person name="Choi C."/>
            <person name="Clum A."/>
            <person name="Dos Santos R.A."/>
            <person name="Damasio A.R."/>
            <person name="Diallinas G."/>
            <person name="Emri T."/>
            <person name="Fekete E."/>
            <person name="Flipphi M."/>
            <person name="Freyberg S."/>
            <person name="Gallo A."/>
            <person name="Gournas C."/>
            <person name="Habgood R."/>
            <person name="Hainaut M."/>
            <person name="Harispe M.L."/>
            <person name="Henrissat B."/>
            <person name="Hilden K.S."/>
            <person name="Hope R."/>
            <person name="Hossain A."/>
            <person name="Karabika E."/>
            <person name="Karaffa L."/>
            <person name="Karanyi Z."/>
            <person name="Krasevec N."/>
            <person name="Kuo A."/>
            <person name="Kusch H."/>
            <person name="LaButti K."/>
            <person name="Lagendijk E.L."/>
            <person name="Lapidus A."/>
            <person name="Levasseur A."/>
            <person name="Lindquist E."/>
            <person name="Lipzen A."/>
            <person name="Logrieco A.F."/>
            <person name="MacCabe A."/>
            <person name="Maekelae M.R."/>
            <person name="Malavazi I."/>
            <person name="Melin P."/>
            <person name="Meyer V."/>
            <person name="Mielnichuk N."/>
            <person name="Miskei M."/>
            <person name="Molnar A.P."/>
            <person name="Mule G."/>
            <person name="Ngan C.Y."/>
            <person name="Orejas M."/>
            <person name="Orosz E."/>
            <person name="Ouedraogo J.P."/>
            <person name="Overkamp K.M."/>
            <person name="Park H.-S."/>
            <person name="Perrone G."/>
            <person name="Piumi F."/>
            <person name="Punt P.J."/>
            <person name="Ram A.F."/>
            <person name="Ramon A."/>
            <person name="Rauscher S."/>
            <person name="Record E."/>
            <person name="Riano-Pachon D.M."/>
            <person name="Robert V."/>
            <person name="Roehrig J."/>
            <person name="Ruller R."/>
            <person name="Salamov A."/>
            <person name="Salih N.S."/>
            <person name="Samson R.A."/>
            <person name="Sandor E."/>
            <person name="Sanguinetti M."/>
            <person name="Schuetze T."/>
            <person name="Sepcic K."/>
            <person name="Shelest E."/>
            <person name="Sherlock G."/>
            <person name="Sophianopoulou V."/>
            <person name="Squina F.M."/>
            <person name="Sun H."/>
            <person name="Susca A."/>
            <person name="Todd R.B."/>
            <person name="Tsang A."/>
            <person name="Unkles S.E."/>
            <person name="van de Wiele N."/>
            <person name="van Rossen-Uffink D."/>
            <person name="Oliveira J.V."/>
            <person name="Vesth T.C."/>
            <person name="Visser J."/>
            <person name="Yu J.-H."/>
            <person name="Zhou M."/>
            <person name="Andersen M.R."/>
            <person name="Archer D.B."/>
            <person name="Baker S.E."/>
            <person name="Benoit I."/>
            <person name="Brakhage A.A."/>
            <person name="Braus G.H."/>
            <person name="Fischer R."/>
            <person name="Frisvad J.C."/>
            <person name="Goldman G.H."/>
            <person name="Houbraken J."/>
            <person name="Oakley B."/>
            <person name="Pocsi I."/>
            <person name="Scazzocchio C."/>
            <person name="Seiboth B."/>
            <person name="vanKuyk P.A."/>
            <person name="Wortman J."/>
            <person name="Dyer P.S."/>
            <person name="Grigoriev I.V."/>
        </authorList>
    </citation>
    <scope>NUCLEOTIDE SEQUENCE [LARGE SCALE GENOMIC DNA]</scope>
    <source>
        <strain evidence="3">CBS 506.65</strain>
    </source>
</reference>
<organism evidence="2 3">
    <name type="scientific">Penicilliopsis zonata CBS 506.65</name>
    <dbReference type="NCBI Taxonomy" id="1073090"/>
    <lineage>
        <taxon>Eukaryota</taxon>
        <taxon>Fungi</taxon>
        <taxon>Dikarya</taxon>
        <taxon>Ascomycota</taxon>
        <taxon>Pezizomycotina</taxon>
        <taxon>Eurotiomycetes</taxon>
        <taxon>Eurotiomycetidae</taxon>
        <taxon>Eurotiales</taxon>
        <taxon>Aspergillaceae</taxon>
        <taxon>Penicilliopsis</taxon>
    </lineage>
</organism>
<dbReference type="GeneID" id="34607522"/>
<protein>
    <recommendedName>
        <fullName evidence="4">HAUS augmin-like complex subunit 3 N-terminal domain-containing protein</fullName>
    </recommendedName>
</protein>
<gene>
    <name evidence="2" type="ORF">ASPZODRAFT_11330</name>
</gene>
<dbReference type="OrthoDB" id="1699231at2759"/>
<evidence type="ECO:0000256" key="1">
    <source>
        <dbReference type="SAM" id="MobiDB-lite"/>
    </source>
</evidence>
<dbReference type="VEuPathDB" id="FungiDB:ASPZODRAFT_11330"/>
<evidence type="ECO:0000313" key="2">
    <source>
        <dbReference type="EMBL" id="OJJ50459.1"/>
    </source>
</evidence>
<dbReference type="EMBL" id="KV878336">
    <property type="protein sequence ID" value="OJJ50459.1"/>
    <property type="molecule type" value="Genomic_DNA"/>
</dbReference>
<dbReference type="Proteomes" id="UP000184188">
    <property type="component" value="Unassembled WGS sequence"/>
</dbReference>